<protein>
    <submittedName>
        <fullName evidence="1">Uncharacterized protein</fullName>
    </submittedName>
</protein>
<sequence length="71" mass="8120">MTFFKTECVAGSFSGSFHELELMLSQLELDCMALGKGCVLSKNFFRVENQIFKFELSVSVFLDDDFFIFGK</sequence>
<organism evidence="1">
    <name type="scientific">Klebsiella pneumoniae</name>
    <dbReference type="NCBI Taxonomy" id="573"/>
    <lineage>
        <taxon>Bacteria</taxon>
        <taxon>Pseudomonadati</taxon>
        <taxon>Pseudomonadota</taxon>
        <taxon>Gammaproteobacteria</taxon>
        <taxon>Enterobacterales</taxon>
        <taxon>Enterobacteriaceae</taxon>
        <taxon>Klebsiella/Raoultella group</taxon>
        <taxon>Klebsiella</taxon>
        <taxon>Klebsiella pneumoniae complex</taxon>
    </lineage>
</organism>
<dbReference type="EMBL" id="MN956836">
    <property type="protein sequence ID" value="QTX14460.1"/>
    <property type="molecule type" value="Genomic_DNA"/>
</dbReference>
<evidence type="ECO:0000313" key="1">
    <source>
        <dbReference type="EMBL" id="QTX14460.1"/>
    </source>
</evidence>
<reference evidence="1" key="1">
    <citation type="submission" date="2020-01" db="EMBL/GenBank/DDBJ databases">
        <authorList>
            <person name="Qin S."/>
        </authorList>
    </citation>
    <scope>NUCLEOTIDE SEQUENCE</scope>
    <source>
        <strain evidence="1">CVir17-16-YZ6g</strain>
        <plasmid evidence="1">p17-15-vir-like</plasmid>
    </source>
</reference>
<dbReference type="AlphaFoldDB" id="A0A8B0SUS5"/>
<geneLocation type="plasmid" evidence="1">
    <name>p17-15-vir-like</name>
</geneLocation>
<proteinExistence type="predicted"/>
<keyword evidence="1" id="KW-0614">Plasmid</keyword>
<dbReference type="Gene3D" id="3.30.450.20">
    <property type="entry name" value="PAS domain"/>
    <property type="match status" value="1"/>
</dbReference>
<accession>A0A8B0SUS5</accession>
<name>A0A8B0SUS5_KLEPN</name>